<proteinExistence type="predicted"/>
<dbReference type="AlphaFoldDB" id="B3E830"/>
<dbReference type="Proteomes" id="UP000002420">
    <property type="component" value="Chromosome"/>
</dbReference>
<evidence type="ECO:0000313" key="2">
    <source>
        <dbReference type="Proteomes" id="UP000002420"/>
    </source>
</evidence>
<dbReference type="EMBL" id="CP001089">
    <property type="protein sequence ID" value="ACD96603.1"/>
    <property type="molecule type" value="Genomic_DNA"/>
</dbReference>
<accession>B3E830</accession>
<sequence>MFETQYNEEMEAEVRRLDAKQRAISAGHPEWDNACKICSCRLEGTRDAICVTCVLSPK</sequence>
<dbReference type="HOGENOM" id="CLU_2972993_0_0_7"/>
<dbReference type="RefSeq" id="WP_012470928.1">
    <property type="nucleotide sequence ID" value="NC_010814.1"/>
</dbReference>
<reference evidence="1 2" key="1">
    <citation type="submission" date="2008-05" db="EMBL/GenBank/DDBJ databases">
        <title>Complete sequence of chromosome of Geobacter lovleyi SZ.</title>
        <authorList>
            <consortium name="US DOE Joint Genome Institute"/>
            <person name="Lucas S."/>
            <person name="Copeland A."/>
            <person name="Lapidus A."/>
            <person name="Glavina del Rio T."/>
            <person name="Dalin E."/>
            <person name="Tice H."/>
            <person name="Bruce D."/>
            <person name="Goodwin L."/>
            <person name="Pitluck S."/>
            <person name="Chertkov O."/>
            <person name="Meincke L."/>
            <person name="Brettin T."/>
            <person name="Detter J.C."/>
            <person name="Han C."/>
            <person name="Tapia R."/>
            <person name="Kuske C.R."/>
            <person name="Schmutz J."/>
            <person name="Larimer F."/>
            <person name="Land M."/>
            <person name="Hauser L."/>
            <person name="Kyrpides N."/>
            <person name="Mikhailova N."/>
            <person name="Sung Y."/>
            <person name="Fletcher K.E."/>
            <person name="Ritalahti K.M."/>
            <person name="Loeffler F.E."/>
            <person name="Richardson P."/>
        </authorList>
    </citation>
    <scope>NUCLEOTIDE SEQUENCE [LARGE SCALE GENOMIC DNA]</scope>
    <source>
        <strain evidence="2">ATCC BAA-1151 / DSM 17278 / SZ</strain>
    </source>
</reference>
<organism evidence="1 2">
    <name type="scientific">Trichlorobacter lovleyi (strain ATCC BAA-1151 / DSM 17278 / SZ)</name>
    <name type="common">Geobacter lovleyi</name>
    <dbReference type="NCBI Taxonomy" id="398767"/>
    <lineage>
        <taxon>Bacteria</taxon>
        <taxon>Pseudomonadati</taxon>
        <taxon>Thermodesulfobacteriota</taxon>
        <taxon>Desulfuromonadia</taxon>
        <taxon>Geobacterales</taxon>
        <taxon>Geobacteraceae</taxon>
        <taxon>Trichlorobacter</taxon>
    </lineage>
</organism>
<name>B3E830_TRIL1</name>
<keyword evidence="2" id="KW-1185">Reference proteome</keyword>
<dbReference type="KEGG" id="glo:Glov_2896"/>
<gene>
    <name evidence="1" type="ordered locus">Glov_2896</name>
</gene>
<protein>
    <submittedName>
        <fullName evidence="1">Uncharacterized protein</fullName>
    </submittedName>
</protein>
<evidence type="ECO:0000313" key="1">
    <source>
        <dbReference type="EMBL" id="ACD96603.1"/>
    </source>
</evidence>